<dbReference type="PROSITE" id="PS00211">
    <property type="entry name" value="ABC_TRANSPORTER_1"/>
    <property type="match status" value="1"/>
</dbReference>
<evidence type="ECO:0000256" key="7">
    <source>
        <dbReference type="ARBA" id="ARBA00022840"/>
    </source>
</evidence>
<dbReference type="GO" id="GO:0140359">
    <property type="term" value="F:ABC-type transporter activity"/>
    <property type="evidence" value="ECO:0007669"/>
    <property type="project" value="InterPro"/>
</dbReference>
<dbReference type="PROSITE" id="PS50929">
    <property type="entry name" value="ABC_TM1F"/>
    <property type="match status" value="2"/>
</dbReference>
<comment type="caution">
    <text evidence="14">The sequence shown here is derived from an EMBL/GenBank/DDBJ whole genome shotgun (WGS) entry which is preliminary data.</text>
</comment>
<dbReference type="GO" id="GO:0016020">
    <property type="term" value="C:membrane"/>
    <property type="evidence" value="ECO:0007669"/>
    <property type="project" value="UniProtKB-SubCell"/>
</dbReference>
<comment type="similarity">
    <text evidence="2">Belongs to the ABC transporter superfamily. ABCC family. Conjugate transporter (TC 3.A.1.208) subfamily.</text>
</comment>
<feature type="domain" description="ABC transmembrane type-1" evidence="13">
    <location>
        <begin position="712"/>
        <end position="996"/>
    </location>
</feature>
<evidence type="ECO:0000256" key="9">
    <source>
        <dbReference type="ARBA" id="ARBA00023136"/>
    </source>
</evidence>
<reference evidence="15" key="1">
    <citation type="journal article" date="2015" name="PLoS Genet.">
        <title>Genome Sequence and Transcriptome Analyses of Chrysochromulina tobin: Metabolic Tools for Enhanced Algal Fitness in the Prominent Order Prymnesiales (Haptophyceae).</title>
        <authorList>
            <person name="Hovde B.T."/>
            <person name="Deodato C.R."/>
            <person name="Hunsperger H.M."/>
            <person name="Ryken S.A."/>
            <person name="Yost W."/>
            <person name="Jha R.K."/>
            <person name="Patterson J."/>
            <person name="Monnat R.J. Jr."/>
            <person name="Barlow S.B."/>
            <person name="Starkenburg S.R."/>
            <person name="Cattolico R.A."/>
        </authorList>
    </citation>
    <scope>NUCLEOTIDE SEQUENCE</scope>
    <source>
        <strain evidence="15">CCMP291</strain>
    </source>
</reference>
<organism evidence="14 15">
    <name type="scientific">Chrysochromulina tobinii</name>
    <dbReference type="NCBI Taxonomy" id="1460289"/>
    <lineage>
        <taxon>Eukaryota</taxon>
        <taxon>Haptista</taxon>
        <taxon>Haptophyta</taxon>
        <taxon>Prymnesiophyceae</taxon>
        <taxon>Prymnesiales</taxon>
        <taxon>Chrysochromulinaceae</taxon>
        <taxon>Chrysochromulina</taxon>
    </lineage>
</organism>
<dbReference type="CDD" id="cd03244">
    <property type="entry name" value="ABCC_MRP_domain2"/>
    <property type="match status" value="1"/>
</dbReference>
<evidence type="ECO:0000256" key="10">
    <source>
        <dbReference type="SAM" id="MobiDB-lite"/>
    </source>
</evidence>
<name>A0A0M0K413_9EUKA</name>
<dbReference type="FunFam" id="1.20.1560.10:FF:000013">
    <property type="entry name" value="ABC transporter C family member 2"/>
    <property type="match status" value="1"/>
</dbReference>
<feature type="domain" description="ABC transmembrane type-1" evidence="13">
    <location>
        <begin position="1"/>
        <end position="263"/>
    </location>
</feature>
<evidence type="ECO:0000256" key="2">
    <source>
        <dbReference type="ARBA" id="ARBA00009726"/>
    </source>
</evidence>
<feature type="transmembrane region" description="Helical" evidence="11">
    <location>
        <begin position="123"/>
        <end position="143"/>
    </location>
</feature>
<feature type="domain" description="ABC transporter" evidence="12">
    <location>
        <begin position="1054"/>
        <end position="1289"/>
    </location>
</feature>
<dbReference type="InterPro" id="IPR003439">
    <property type="entry name" value="ABC_transporter-like_ATP-bd"/>
</dbReference>
<feature type="transmembrane region" description="Helical" evidence="11">
    <location>
        <begin position="830"/>
        <end position="848"/>
    </location>
</feature>
<dbReference type="InterPro" id="IPR036640">
    <property type="entry name" value="ABC1_TM_sf"/>
</dbReference>
<dbReference type="GO" id="GO:0016887">
    <property type="term" value="F:ATP hydrolysis activity"/>
    <property type="evidence" value="ECO:0007669"/>
    <property type="project" value="InterPro"/>
</dbReference>
<evidence type="ECO:0000256" key="6">
    <source>
        <dbReference type="ARBA" id="ARBA00022741"/>
    </source>
</evidence>
<dbReference type="SUPFAM" id="SSF90123">
    <property type="entry name" value="ABC transporter transmembrane region"/>
    <property type="match status" value="2"/>
</dbReference>
<dbReference type="CDD" id="cd18604">
    <property type="entry name" value="ABC_6TM_VMR1_D2_like"/>
    <property type="match status" value="1"/>
</dbReference>
<dbReference type="FunFam" id="3.40.50.300:FF:000610">
    <property type="entry name" value="Multidrug resistance-associated ABC transporter"/>
    <property type="match status" value="1"/>
</dbReference>
<dbReference type="CDD" id="cd03250">
    <property type="entry name" value="ABCC_MRP_domain1"/>
    <property type="match status" value="1"/>
</dbReference>
<feature type="region of interest" description="Disordered" evidence="10">
    <location>
        <begin position="611"/>
        <end position="646"/>
    </location>
</feature>
<evidence type="ECO:0000256" key="8">
    <source>
        <dbReference type="ARBA" id="ARBA00022989"/>
    </source>
</evidence>
<feature type="transmembrane region" description="Helical" evidence="11">
    <location>
        <begin position="854"/>
        <end position="871"/>
    </location>
</feature>
<evidence type="ECO:0000256" key="3">
    <source>
        <dbReference type="ARBA" id="ARBA00022448"/>
    </source>
</evidence>
<evidence type="ECO:0000256" key="5">
    <source>
        <dbReference type="ARBA" id="ARBA00022737"/>
    </source>
</evidence>
<dbReference type="Gene3D" id="1.20.1560.10">
    <property type="entry name" value="ABC transporter type 1, transmembrane domain"/>
    <property type="match status" value="2"/>
</dbReference>
<dbReference type="CDD" id="cd18579">
    <property type="entry name" value="ABC_6TM_ABCC_D1"/>
    <property type="match status" value="1"/>
</dbReference>
<dbReference type="InterPro" id="IPR003593">
    <property type="entry name" value="AAA+_ATPase"/>
</dbReference>
<dbReference type="FunFam" id="3.40.50.300:FF:000997">
    <property type="entry name" value="Multidrug resistance-associated protein 1"/>
    <property type="match status" value="1"/>
</dbReference>
<dbReference type="Gene3D" id="3.40.50.300">
    <property type="entry name" value="P-loop containing nucleotide triphosphate hydrolases"/>
    <property type="match status" value="2"/>
</dbReference>
<comment type="subcellular location">
    <subcellularLocation>
        <location evidence="1">Membrane</location>
        <topology evidence="1">Multi-pass membrane protein</topology>
    </subcellularLocation>
</comment>
<dbReference type="PANTHER" id="PTHR24223:SF415">
    <property type="entry name" value="FI20190P1"/>
    <property type="match status" value="1"/>
</dbReference>
<feature type="transmembrane region" description="Helical" evidence="11">
    <location>
        <begin position="99"/>
        <end position="117"/>
    </location>
</feature>
<dbReference type="Proteomes" id="UP000037460">
    <property type="component" value="Unassembled WGS sequence"/>
</dbReference>
<dbReference type="InterPro" id="IPR017871">
    <property type="entry name" value="ABC_transporter-like_CS"/>
</dbReference>
<keyword evidence="8 11" id="KW-1133">Transmembrane helix</keyword>
<dbReference type="InterPro" id="IPR027417">
    <property type="entry name" value="P-loop_NTPase"/>
</dbReference>
<feature type="transmembrane region" description="Helical" evidence="11">
    <location>
        <begin position="694"/>
        <end position="717"/>
    </location>
</feature>
<dbReference type="SMART" id="SM00382">
    <property type="entry name" value="AAA"/>
    <property type="match status" value="2"/>
</dbReference>
<keyword evidence="6" id="KW-0547">Nucleotide-binding</keyword>
<dbReference type="OrthoDB" id="201048at2759"/>
<evidence type="ECO:0000256" key="1">
    <source>
        <dbReference type="ARBA" id="ARBA00004141"/>
    </source>
</evidence>
<dbReference type="GO" id="GO:0005524">
    <property type="term" value="F:ATP binding"/>
    <property type="evidence" value="ECO:0007669"/>
    <property type="project" value="UniProtKB-KW"/>
</dbReference>
<feature type="transmembrane region" description="Helical" evidence="11">
    <location>
        <begin position="753"/>
        <end position="771"/>
    </location>
</feature>
<gene>
    <name evidence="14" type="ORF">Ctob_015035</name>
</gene>
<dbReference type="Pfam" id="PF00664">
    <property type="entry name" value="ABC_membrane"/>
    <property type="match status" value="2"/>
</dbReference>
<feature type="compositionally biased region" description="Low complexity" evidence="10">
    <location>
        <begin position="614"/>
        <end position="633"/>
    </location>
</feature>
<keyword evidence="3" id="KW-0813">Transport</keyword>
<dbReference type="PROSITE" id="PS50893">
    <property type="entry name" value="ABC_TRANSPORTER_2"/>
    <property type="match status" value="2"/>
</dbReference>
<evidence type="ECO:0000256" key="11">
    <source>
        <dbReference type="SAM" id="Phobius"/>
    </source>
</evidence>
<feature type="transmembrane region" description="Helical" evidence="11">
    <location>
        <begin position="939"/>
        <end position="961"/>
    </location>
</feature>
<evidence type="ECO:0000256" key="4">
    <source>
        <dbReference type="ARBA" id="ARBA00022692"/>
    </source>
</evidence>
<evidence type="ECO:0000259" key="12">
    <source>
        <dbReference type="PROSITE" id="PS50893"/>
    </source>
</evidence>
<feature type="transmembrane region" description="Helical" evidence="11">
    <location>
        <begin position="20"/>
        <end position="48"/>
    </location>
</feature>
<dbReference type="InterPro" id="IPR044746">
    <property type="entry name" value="ABCC_6TM_D1"/>
</dbReference>
<dbReference type="InterPro" id="IPR050173">
    <property type="entry name" value="ABC_transporter_C-like"/>
</dbReference>
<keyword evidence="15" id="KW-1185">Reference proteome</keyword>
<dbReference type="EMBL" id="JWZX01001495">
    <property type="protein sequence ID" value="KOO33534.1"/>
    <property type="molecule type" value="Genomic_DNA"/>
</dbReference>
<keyword evidence="4 11" id="KW-0812">Transmembrane</keyword>
<dbReference type="SUPFAM" id="SSF52540">
    <property type="entry name" value="P-loop containing nucleoside triphosphate hydrolases"/>
    <property type="match status" value="2"/>
</dbReference>
<protein>
    <submittedName>
        <fullName evidence="14">Multidrug-resistance like protein isoform h</fullName>
    </submittedName>
</protein>
<dbReference type="Pfam" id="PF00005">
    <property type="entry name" value="ABC_tran"/>
    <property type="match status" value="2"/>
</dbReference>
<dbReference type="InterPro" id="IPR011527">
    <property type="entry name" value="ABC1_TM_dom"/>
</dbReference>
<dbReference type="PANTHER" id="PTHR24223">
    <property type="entry name" value="ATP-BINDING CASSETTE SUB-FAMILY C"/>
    <property type="match status" value="1"/>
</dbReference>
<proteinExistence type="inferred from homology"/>
<sequence>MLGLIAYVDTFTGGPIEPRAYAYGLLVALGPLVATVGDVHTFNIGWVLATKMRAYLTHAVSEKALTLDAAATDQTVGQMSNLLSVDANNVVQFCPFASWLWLEGVQLLGTLGVLYYIQGVAAMGGLAVCLLAFPLNAVVLRWIEVLQERLMKQKDARMALVSEAVTAIRTVKLNGWEPEFEGRIAKLRAQEVRTLLRLQKLEAITSTMWLTTPTIAAVASFLIKSLWLGESISAAEGFTSLTLFQLLSVSLNFLPDVINMAIQANVGLRRVSRFLNLPDVDGRAPPEALRMPPGAAAIRNGSFQWKQPPPSEQKAKSMSSIWCCWQAAAAADDDDSEAPNENSKPNRDGAAGGEDEAGLGVEPLVIHGGGPRKFGVDLLEAARSGGEGVAGVEEGSAPPIEGYTATAAPSGGFQLRGVDLHLAPNKLTVVYGPTGSGKSTLLSALLGDCPATAGAVAMNGRASYCPQKAWVANATLRDNVLFGQPFEQNRYDQVIEACALRSDIAQLPKGDLTEIGERGVNLSGGQQQRVNLARACYSRASIVILDDVLSAVDAHVGAHIFERCILGWLGGRTRVLVSHAVALTMARADSVVVVKLGRVVAQGPPTSTHPEIMSLASFSPSSSPVVPRRTLPSASPAAKTAPVPSGGAPSAAIVSTAAASSGTAAATSINSGTAGGKIIKKEERAKGAAKLKIYVVYLRAAGGLWFALGFCLLLAVYSSLNPVQSVALKQWMQEMEVEGAPISSGRVLRACGLYVAAACGFVFITLCRNVLLPYASVRASRGLHGGMMHAVLRARISWFEATPVGRILNRFSSDISAIDQKVAYQFKDTIGTLFNCLSIALVCFLGSSELASQLVVLAAVASAWVISYAVFRQYRIAARELKRLESVTKSPLLAFFSEMISGAAVVRAFGDETRTLDLADTKVNDANRTLYYLWCTNQWLRISMNAIGSLVTTAVVATVLWQGAQLNGGDAGLTLSYATQFTQAIMWLFRIYTQLEVSMNDVERVDEYTSTLPTEQYDASPHYAGAEATKEANHPSGAHRAAALSSSWPADGAIEFRNVRLQYASANEPVFSSLSFRVAPRQRVGVVGRTGAGKSSLTVALFRAVELSGGSITIDGIDHRHVDLGRLRRSLSIIQQEPVLFQGTVRYNMAPVGKHTDEELWHALERAGLAPKIRSLVGGLAFEVAEGGSNFSAGERQLLCMARALLRRTSVLVMDEATASVDHATDARIQEMVKRDFRGNTTVFTVAHRLNTVVFYDRILMLSQGSVLEYAPPLELLTTAEGAFRKLAEESGDLEGLMQAARESAADTGVVVEQNSSWISVD</sequence>
<evidence type="ECO:0000313" key="14">
    <source>
        <dbReference type="EMBL" id="KOO33534.1"/>
    </source>
</evidence>
<keyword evidence="5" id="KW-0677">Repeat</keyword>
<keyword evidence="9 11" id="KW-0472">Membrane</keyword>
<evidence type="ECO:0000259" key="13">
    <source>
        <dbReference type="PROSITE" id="PS50929"/>
    </source>
</evidence>
<feature type="domain" description="ABC transporter" evidence="12">
    <location>
        <begin position="400"/>
        <end position="621"/>
    </location>
</feature>
<keyword evidence="7" id="KW-0067">ATP-binding</keyword>
<evidence type="ECO:0000313" key="15">
    <source>
        <dbReference type="Proteomes" id="UP000037460"/>
    </source>
</evidence>
<feature type="region of interest" description="Disordered" evidence="10">
    <location>
        <begin position="332"/>
        <end position="356"/>
    </location>
</feature>
<accession>A0A0M0K413</accession>